<keyword evidence="1" id="KW-0378">Hydrolase</keyword>
<evidence type="ECO:0000313" key="4">
    <source>
        <dbReference type="Proteomes" id="UP000182800"/>
    </source>
</evidence>
<name>A0A0P7XN03_9HYPH</name>
<gene>
    <name evidence="2" type="ORF">GA0071312_0389</name>
    <name evidence="1" type="ORF">HLUCCO17_17060</name>
</gene>
<protein>
    <submittedName>
        <fullName evidence="1">Putative esterase of the alpha/beta hydrolase fold</fullName>
    </submittedName>
</protein>
<dbReference type="InterPro" id="IPR010662">
    <property type="entry name" value="RBBP9/YdeN"/>
</dbReference>
<proteinExistence type="predicted"/>
<accession>A0A0P7XN03</accession>
<reference evidence="1 3" key="1">
    <citation type="submission" date="2015-09" db="EMBL/GenBank/DDBJ databases">
        <title>Identification and resolution of microdiversity through metagenomic sequencing of parallel consortia.</title>
        <authorList>
            <person name="Nelson W.C."/>
            <person name="Romine M.F."/>
            <person name="Lindemann S.R."/>
        </authorList>
    </citation>
    <scope>NUCLEOTIDE SEQUENCE [LARGE SCALE GENOMIC DNA]</scope>
    <source>
        <strain evidence="1">HL-109</strain>
    </source>
</reference>
<sequence length="187" mass="19430">MKTSQADILILPGLKGPDDDLWLTRWERKLPTAQIVGQPDWHAPNASEWSARLGGAVAQATRPVILVAHGIGCHVVAHAVKAGIDLGPVAGAYLVAAPDPQAADAAPAHRAFGAPALTPLPFAAALIAARNDPHCSPERARAFARAWGAEFVDAGESGAIDSAAGFGPWPEGLMRFAGFLKTIPSVQ</sequence>
<organism evidence="1 3">
    <name type="scientific">Saliniramus fredricksonii</name>
    <dbReference type="NCBI Taxonomy" id="1653334"/>
    <lineage>
        <taxon>Bacteria</taxon>
        <taxon>Pseudomonadati</taxon>
        <taxon>Pseudomonadota</taxon>
        <taxon>Alphaproteobacteria</taxon>
        <taxon>Hyphomicrobiales</taxon>
        <taxon>Salinarimonadaceae</taxon>
        <taxon>Saliniramus</taxon>
    </lineage>
</organism>
<evidence type="ECO:0000313" key="2">
    <source>
        <dbReference type="EMBL" id="SCC78611.1"/>
    </source>
</evidence>
<dbReference type="GO" id="GO:0016787">
    <property type="term" value="F:hydrolase activity"/>
    <property type="evidence" value="ECO:0007669"/>
    <property type="project" value="UniProtKB-KW"/>
</dbReference>
<evidence type="ECO:0000313" key="1">
    <source>
        <dbReference type="EMBL" id="KPQ08755.1"/>
    </source>
</evidence>
<dbReference type="RefSeq" id="WP_074443399.1">
    <property type="nucleotide sequence ID" value="NZ_FMBM01000001.1"/>
</dbReference>
<dbReference type="SUPFAM" id="SSF53474">
    <property type="entry name" value="alpha/beta-Hydrolases"/>
    <property type="match status" value="1"/>
</dbReference>
<dbReference type="InterPro" id="IPR029058">
    <property type="entry name" value="AB_hydrolase_fold"/>
</dbReference>
<dbReference type="OrthoDB" id="9804993at2"/>
<reference evidence="2 4" key="2">
    <citation type="submission" date="2016-08" db="EMBL/GenBank/DDBJ databases">
        <authorList>
            <person name="Varghese N."/>
            <person name="Submissions Spin"/>
        </authorList>
    </citation>
    <scope>NUCLEOTIDE SEQUENCE [LARGE SCALE GENOMIC DNA]</scope>
    <source>
        <strain evidence="2 4">HL-109</strain>
    </source>
</reference>
<dbReference type="Gene3D" id="3.40.50.1820">
    <property type="entry name" value="alpha/beta hydrolase"/>
    <property type="match status" value="1"/>
</dbReference>
<dbReference type="STRING" id="1653334.GA0071312_0389"/>
<dbReference type="AlphaFoldDB" id="A0A0P7XN03"/>
<dbReference type="EMBL" id="FMBM01000001">
    <property type="protein sequence ID" value="SCC78611.1"/>
    <property type="molecule type" value="Genomic_DNA"/>
</dbReference>
<dbReference type="Pfam" id="PF06821">
    <property type="entry name" value="Ser_hydrolase"/>
    <property type="match status" value="1"/>
</dbReference>
<comment type="caution">
    <text evidence="1">The sequence shown here is derived from an EMBL/GenBank/DDBJ whole genome shotgun (WGS) entry which is preliminary data.</text>
</comment>
<dbReference type="Proteomes" id="UP000050497">
    <property type="component" value="Unassembled WGS sequence"/>
</dbReference>
<dbReference type="EMBL" id="LJSX01000041">
    <property type="protein sequence ID" value="KPQ08755.1"/>
    <property type="molecule type" value="Genomic_DNA"/>
</dbReference>
<keyword evidence="4" id="KW-1185">Reference proteome</keyword>
<dbReference type="Proteomes" id="UP000182800">
    <property type="component" value="Unassembled WGS sequence"/>
</dbReference>
<evidence type="ECO:0000313" key="3">
    <source>
        <dbReference type="Proteomes" id="UP000050497"/>
    </source>
</evidence>